<protein>
    <submittedName>
        <fullName evidence="1">Histidinol-phosphate aminotransferase</fullName>
        <ecNumber evidence="1">2.6.1.9</ecNumber>
    </submittedName>
</protein>
<dbReference type="InterPro" id="IPR015421">
    <property type="entry name" value="PyrdxlP-dep_Trfase_major"/>
</dbReference>
<dbReference type="SUPFAM" id="SSF53383">
    <property type="entry name" value="PLP-dependent transferases"/>
    <property type="match status" value="1"/>
</dbReference>
<comment type="caution">
    <text evidence="1">The sequence shown here is derived from an EMBL/GenBank/DDBJ whole genome shotgun (WGS) entry which is preliminary data.</text>
</comment>
<dbReference type="InterPro" id="IPR015422">
    <property type="entry name" value="PyrdxlP-dep_Trfase_small"/>
</dbReference>
<dbReference type="Gene3D" id="3.40.640.10">
    <property type="entry name" value="Type I PLP-dependent aspartate aminotransferase-like (Major domain)"/>
    <property type="match status" value="1"/>
</dbReference>
<organism evidence="1 2">
    <name type="scientific">Candidatus Nealsonbacteria bacterium CG10_big_fil_rev_8_21_14_0_10_37_25</name>
    <dbReference type="NCBI Taxonomy" id="1974711"/>
    <lineage>
        <taxon>Bacteria</taxon>
        <taxon>Candidatus Nealsoniibacteriota</taxon>
    </lineage>
</organism>
<evidence type="ECO:0000313" key="2">
    <source>
        <dbReference type="Proteomes" id="UP000228909"/>
    </source>
</evidence>
<dbReference type="InterPro" id="IPR015424">
    <property type="entry name" value="PyrdxlP-dep_Trfase"/>
</dbReference>
<accession>A0A2H0TIZ4</accession>
<keyword evidence="1" id="KW-0032">Aminotransferase</keyword>
<dbReference type="Gene3D" id="3.90.1150.10">
    <property type="entry name" value="Aspartate Aminotransferase, domain 1"/>
    <property type="match status" value="1"/>
</dbReference>
<proteinExistence type="predicted"/>
<evidence type="ECO:0000313" key="1">
    <source>
        <dbReference type="EMBL" id="PIR71539.1"/>
    </source>
</evidence>
<dbReference type="AlphaFoldDB" id="A0A2H0TIZ4"/>
<reference evidence="2" key="1">
    <citation type="submission" date="2017-09" db="EMBL/GenBank/DDBJ databases">
        <title>Depth-based differentiation of microbial function through sediment-hosted aquifers and enrichment of novel symbionts in the deep terrestrial subsurface.</title>
        <authorList>
            <person name="Probst A.J."/>
            <person name="Ladd B."/>
            <person name="Jarett J.K."/>
            <person name="Geller-Mcgrath D.E."/>
            <person name="Sieber C.M.K."/>
            <person name="Emerson J.B."/>
            <person name="Anantharaman K."/>
            <person name="Thomas B.C."/>
            <person name="Malmstrom R."/>
            <person name="Stieglmeier M."/>
            <person name="Klingl A."/>
            <person name="Woyke T."/>
            <person name="Ryan C.M."/>
            <person name="Banfield J.F."/>
        </authorList>
    </citation>
    <scope>NUCLEOTIDE SEQUENCE [LARGE SCALE GENOMIC DNA]</scope>
</reference>
<dbReference type="EC" id="2.6.1.9" evidence="1"/>
<dbReference type="EMBL" id="PFCK01000059">
    <property type="protein sequence ID" value="PIR71539.1"/>
    <property type="molecule type" value="Genomic_DNA"/>
</dbReference>
<sequence length="86" mass="9780">MEKKKFLEKLEEYIPGKSIEEVAEEFGLNPKKIIKLASNESPFGPSPKVKKVIVENLNKLSIFPDPLSIRELKNTISKNLKISLKN</sequence>
<dbReference type="Proteomes" id="UP000228909">
    <property type="component" value="Unassembled WGS sequence"/>
</dbReference>
<keyword evidence="1" id="KW-0808">Transferase</keyword>
<gene>
    <name evidence="1" type="ORF">COU43_02090</name>
</gene>
<dbReference type="GO" id="GO:0004400">
    <property type="term" value="F:histidinol-phosphate transaminase activity"/>
    <property type="evidence" value="ECO:0007669"/>
    <property type="project" value="UniProtKB-EC"/>
</dbReference>
<name>A0A2H0TIZ4_9BACT</name>
<feature type="non-terminal residue" evidence="1">
    <location>
        <position position="86"/>
    </location>
</feature>